<dbReference type="PANTHER" id="PTHR20902:SF0">
    <property type="entry name" value="TRAFFICKING PROTEIN PARTICLE COMPLEX SUBUNIT 5"/>
    <property type="match status" value="1"/>
</dbReference>
<keyword evidence="11" id="KW-0931">ER-Golgi transport</keyword>
<comment type="similarity">
    <text evidence="4">Belongs to the TRAPP small subunits family. BET3 subfamily.</text>
</comment>
<evidence type="ECO:0000256" key="2">
    <source>
        <dbReference type="ARBA" id="ARBA00004434"/>
    </source>
</evidence>
<dbReference type="GO" id="GO:0016887">
    <property type="term" value="F:ATP hydrolysis activity"/>
    <property type="evidence" value="ECO:0007669"/>
    <property type="project" value="InterPro"/>
</dbReference>
<evidence type="ECO:0000313" key="17">
    <source>
        <dbReference type="Proteomes" id="UP000813444"/>
    </source>
</evidence>
<dbReference type="Pfam" id="PF25426">
    <property type="entry name" value="AAA_lid_BCS1"/>
    <property type="match status" value="1"/>
</dbReference>
<evidence type="ECO:0000256" key="4">
    <source>
        <dbReference type="ARBA" id="ARBA00006218"/>
    </source>
</evidence>
<dbReference type="Pfam" id="PF04051">
    <property type="entry name" value="TRAPP"/>
    <property type="match status" value="1"/>
</dbReference>
<keyword evidence="17" id="KW-1185">Reference proteome</keyword>
<accession>A0A8K0SQW2</accession>
<evidence type="ECO:0000256" key="3">
    <source>
        <dbReference type="ARBA" id="ARBA00004555"/>
    </source>
</evidence>
<evidence type="ECO:0000256" key="12">
    <source>
        <dbReference type="ARBA" id="ARBA00023034"/>
    </source>
</evidence>
<dbReference type="PANTHER" id="PTHR20902">
    <property type="entry name" value="41-2 PROTEIN ANTIGEN-RELATED"/>
    <property type="match status" value="1"/>
</dbReference>
<gene>
    <name evidence="16" type="ORF">B0I35DRAFT_353894</name>
</gene>
<feature type="region of interest" description="Disordered" evidence="13">
    <location>
        <begin position="384"/>
        <end position="461"/>
    </location>
</feature>
<feature type="region of interest" description="Disordered" evidence="13">
    <location>
        <begin position="612"/>
        <end position="721"/>
    </location>
</feature>
<evidence type="ECO:0000313" key="16">
    <source>
        <dbReference type="EMBL" id="KAH7318179.1"/>
    </source>
</evidence>
<feature type="domain" description="AAA+ ATPase" evidence="14">
    <location>
        <begin position="315"/>
        <end position="517"/>
    </location>
</feature>
<evidence type="ECO:0000256" key="7">
    <source>
        <dbReference type="ARBA" id="ARBA00022792"/>
    </source>
</evidence>
<dbReference type="InterPro" id="IPR027417">
    <property type="entry name" value="P-loop_NTPase"/>
</dbReference>
<dbReference type="InterPro" id="IPR016696">
    <property type="entry name" value="TRAPP-I_su5"/>
</dbReference>
<organism evidence="16 17">
    <name type="scientific">Stachybotrys elegans</name>
    <dbReference type="NCBI Taxonomy" id="80388"/>
    <lineage>
        <taxon>Eukaryota</taxon>
        <taxon>Fungi</taxon>
        <taxon>Dikarya</taxon>
        <taxon>Ascomycota</taxon>
        <taxon>Pezizomycotina</taxon>
        <taxon>Sordariomycetes</taxon>
        <taxon>Hypocreomycetidae</taxon>
        <taxon>Hypocreales</taxon>
        <taxon>Stachybotryaceae</taxon>
        <taxon>Stachybotrys</taxon>
    </lineage>
</organism>
<keyword evidence="8" id="KW-0378">Hydrolase</keyword>
<feature type="compositionally biased region" description="Basic residues" evidence="13">
    <location>
        <begin position="438"/>
        <end position="451"/>
    </location>
</feature>
<dbReference type="GO" id="GO:0005743">
    <property type="term" value="C:mitochondrial inner membrane"/>
    <property type="evidence" value="ECO:0007669"/>
    <property type="project" value="UniProtKB-SubCell"/>
</dbReference>
<dbReference type="InterPro" id="IPR024096">
    <property type="entry name" value="NO_sig/Golgi_transp_ligand-bd"/>
</dbReference>
<dbReference type="FunFam" id="3.30.1380.20:FF:000007">
    <property type="entry name" value="Trafficking protein particle complex subunit"/>
    <property type="match status" value="1"/>
</dbReference>
<dbReference type="Pfam" id="PF00004">
    <property type="entry name" value="AAA"/>
    <property type="match status" value="2"/>
</dbReference>
<evidence type="ECO:0000259" key="15">
    <source>
        <dbReference type="SMART" id="SM01024"/>
    </source>
</evidence>
<evidence type="ECO:0000256" key="6">
    <source>
        <dbReference type="ARBA" id="ARBA00022741"/>
    </source>
</evidence>
<dbReference type="SUPFAM" id="SSF111126">
    <property type="entry name" value="Ligand-binding domain in the NO signalling and Golgi transport"/>
    <property type="match status" value="1"/>
</dbReference>
<dbReference type="GO" id="GO:1990071">
    <property type="term" value="C:TRAPPII protein complex"/>
    <property type="evidence" value="ECO:0007669"/>
    <property type="project" value="TreeGrafter"/>
</dbReference>
<proteinExistence type="inferred from homology"/>
<dbReference type="CDD" id="cd14943">
    <property type="entry name" value="TRAPPC5_Trs31"/>
    <property type="match status" value="1"/>
</dbReference>
<dbReference type="GO" id="GO:0005524">
    <property type="term" value="F:ATP binding"/>
    <property type="evidence" value="ECO:0007669"/>
    <property type="project" value="UniProtKB-KW"/>
</dbReference>
<sequence>MLNMDSLARMGLPSIFQYNVANMSANSTAGGFPAGVMDSFLVSAGQASPLMQLILFFYRLVGVQFGIDPTVLLTFLGLGWGMSKLAAQIYGQIHGYIDHYFMCAMYISEHDHIYGHLMKFLSQQPTVRNSRSLTAQTVWKSAWEEEEDLETALFWTDGGEGDAKPRYLNFSNQAARSTPRYVPSMGTSSFWYKGTLFHVYRKKETLMTTGWSAMKDLEEIRISCYGRTIDPIKRLLADAKAIYYHDTYQKTAIYRPRSKDQRREYNMWQQVARRPVRPMHSVVLDSKQKHEILGDINEYLHPATPRWYASRGIPLRRGYLFHGPPGTGKTSFSFALAGVFGIDIYVISLHDVNVTEEDIALLFTKLPRRCIVLLEDIDSAGLRRDEEAEDKSKATNGVGENKDKETGKKKADKKSKKAHSSSEDSSSDSSSSENDKGKKSRRKRKNKKKSKSKDSGGSRSVVSLESISLSGLLNAIDGVASHEGRILIMTTNKPESLDNALIRPGRVDMQVGFTNATSEQAGELFRRMYEAETKLIVSPHHRQGQADGKTLEDAANEDIREPMMSPEELQEIAGKFGDLIPSEVFSPAEIQGFLLKRKTRPRKALQDVREWVEASKKQKESNSKTPKLPKKADWSSISTYLRQRPHVNPQTTTPDSADSPRNLTVAEAYPTIHSSSTDRTRARSGSLSETTMSNLQPGTPSSGREPGLRQPSNGKTIYHRPLNRTKTAELSQASFAYLFGEMVTYAQRRVKGIQELEQRLNVQGHPIGLKLLDLLLYREPARTQLRPLTIISLLAFIKQNVWQHLFGRQADRLEKSANPETPDEYMIIDNEPLVNQYISVPREMSQLNCAAFVAGVIEGVCDGASFPARVTAHTVSEGEMWPGKTVFLVKFRGEVIERDGFLAKT</sequence>
<dbReference type="InterPro" id="IPR007194">
    <property type="entry name" value="TRAPP_component"/>
</dbReference>
<evidence type="ECO:0000256" key="9">
    <source>
        <dbReference type="ARBA" id="ARBA00022824"/>
    </source>
</evidence>
<reference evidence="16" key="1">
    <citation type="journal article" date="2021" name="Nat. Commun.">
        <title>Genetic determinants of endophytism in the Arabidopsis root mycobiome.</title>
        <authorList>
            <person name="Mesny F."/>
            <person name="Miyauchi S."/>
            <person name="Thiergart T."/>
            <person name="Pickel B."/>
            <person name="Atanasova L."/>
            <person name="Karlsson M."/>
            <person name="Huettel B."/>
            <person name="Barry K.W."/>
            <person name="Haridas S."/>
            <person name="Chen C."/>
            <person name="Bauer D."/>
            <person name="Andreopoulos W."/>
            <person name="Pangilinan J."/>
            <person name="LaButti K."/>
            <person name="Riley R."/>
            <person name="Lipzen A."/>
            <person name="Clum A."/>
            <person name="Drula E."/>
            <person name="Henrissat B."/>
            <person name="Kohler A."/>
            <person name="Grigoriev I.V."/>
            <person name="Martin F.M."/>
            <person name="Hacquard S."/>
        </authorList>
    </citation>
    <scope>NUCLEOTIDE SEQUENCE</scope>
    <source>
        <strain evidence="16">MPI-CAGE-CH-0235</strain>
    </source>
</reference>
<feature type="compositionally biased region" description="Low complexity" evidence="13">
    <location>
        <begin position="423"/>
        <end position="432"/>
    </location>
</feature>
<dbReference type="GO" id="GO:0005783">
    <property type="term" value="C:endoplasmic reticulum"/>
    <property type="evidence" value="ECO:0007669"/>
    <property type="project" value="UniProtKB-SubCell"/>
</dbReference>
<dbReference type="InterPro" id="IPR003959">
    <property type="entry name" value="ATPase_AAA_core"/>
</dbReference>
<dbReference type="AlphaFoldDB" id="A0A8K0SQW2"/>
<evidence type="ECO:0000256" key="1">
    <source>
        <dbReference type="ARBA" id="ARBA00004240"/>
    </source>
</evidence>
<keyword evidence="10" id="KW-0067">ATP-binding</keyword>
<dbReference type="EMBL" id="JAGPNK010000007">
    <property type="protein sequence ID" value="KAH7318179.1"/>
    <property type="molecule type" value="Genomic_DNA"/>
</dbReference>
<dbReference type="InterPro" id="IPR003960">
    <property type="entry name" value="ATPase_AAA_CS"/>
</dbReference>
<dbReference type="SUPFAM" id="SSF52540">
    <property type="entry name" value="P-loop containing nucleoside triphosphate hydrolases"/>
    <property type="match status" value="1"/>
</dbReference>
<comment type="subcellular location">
    <subcellularLocation>
        <location evidence="1">Endoplasmic reticulum</location>
    </subcellularLocation>
    <subcellularLocation>
        <location evidence="3">Golgi apparatus</location>
    </subcellularLocation>
    <subcellularLocation>
        <location evidence="2">Mitochondrion inner membrane</location>
        <topology evidence="2">Single-pass membrane protein</topology>
    </subcellularLocation>
</comment>
<keyword evidence="12" id="KW-0333">Golgi apparatus</keyword>
<dbReference type="Gene3D" id="3.40.50.300">
    <property type="entry name" value="P-loop containing nucleotide triphosphate hydrolases"/>
    <property type="match status" value="1"/>
</dbReference>
<feature type="compositionally biased region" description="Basic and acidic residues" evidence="13">
    <location>
        <begin position="384"/>
        <end position="393"/>
    </location>
</feature>
<evidence type="ECO:0000256" key="10">
    <source>
        <dbReference type="ARBA" id="ARBA00022840"/>
    </source>
</evidence>
<keyword evidence="7" id="KW-0496">Mitochondrion</keyword>
<keyword evidence="7" id="KW-0999">Mitochondrion inner membrane</keyword>
<dbReference type="Proteomes" id="UP000813444">
    <property type="component" value="Unassembled WGS sequence"/>
</dbReference>
<feature type="domain" description="BCS1 N-terminal" evidence="15">
    <location>
        <begin position="74"/>
        <end position="282"/>
    </location>
</feature>
<dbReference type="GO" id="GO:1990070">
    <property type="term" value="C:TRAPPI protein complex"/>
    <property type="evidence" value="ECO:0007669"/>
    <property type="project" value="TreeGrafter"/>
</dbReference>
<comment type="caution">
    <text evidence="16">The sequence shown here is derived from an EMBL/GenBank/DDBJ whole genome shotgun (WGS) entry which is preliminary data.</text>
</comment>
<feature type="compositionally biased region" description="Polar residues" evidence="13">
    <location>
        <begin position="648"/>
        <end position="662"/>
    </location>
</feature>
<dbReference type="SMART" id="SM01024">
    <property type="entry name" value="BCS1_N"/>
    <property type="match status" value="1"/>
</dbReference>
<dbReference type="InterPro" id="IPR014851">
    <property type="entry name" value="BCS1_N"/>
</dbReference>
<evidence type="ECO:0008006" key="18">
    <source>
        <dbReference type="Google" id="ProtNLM"/>
    </source>
</evidence>
<dbReference type="GO" id="GO:0006888">
    <property type="term" value="P:endoplasmic reticulum to Golgi vesicle-mediated transport"/>
    <property type="evidence" value="ECO:0007669"/>
    <property type="project" value="TreeGrafter"/>
</dbReference>
<dbReference type="InterPro" id="IPR003593">
    <property type="entry name" value="AAA+_ATPase"/>
</dbReference>
<evidence type="ECO:0000256" key="5">
    <source>
        <dbReference type="ARBA" id="ARBA00022448"/>
    </source>
</evidence>
<dbReference type="Pfam" id="PF08740">
    <property type="entry name" value="BCS1_N"/>
    <property type="match status" value="1"/>
</dbReference>
<keyword evidence="9" id="KW-0256">Endoplasmic reticulum</keyword>
<dbReference type="Gene3D" id="3.30.1380.20">
    <property type="entry name" value="Trafficking protein particle complex subunit 3"/>
    <property type="match status" value="1"/>
</dbReference>
<evidence type="ECO:0000256" key="13">
    <source>
        <dbReference type="SAM" id="MobiDB-lite"/>
    </source>
</evidence>
<protein>
    <recommendedName>
        <fullName evidence="18">Trafficking protein particle complex subunit</fullName>
    </recommendedName>
</protein>
<feature type="compositionally biased region" description="Basic and acidic residues" evidence="13">
    <location>
        <begin position="612"/>
        <end position="622"/>
    </location>
</feature>
<keyword evidence="7" id="KW-0472">Membrane</keyword>
<evidence type="ECO:0000256" key="11">
    <source>
        <dbReference type="ARBA" id="ARBA00022892"/>
    </source>
</evidence>
<dbReference type="GO" id="GO:1990072">
    <property type="term" value="C:TRAPPIII protein complex"/>
    <property type="evidence" value="ECO:0007669"/>
    <property type="project" value="TreeGrafter"/>
</dbReference>
<feature type="compositionally biased region" description="Basic residues" evidence="13">
    <location>
        <begin position="410"/>
        <end position="419"/>
    </location>
</feature>
<dbReference type="InterPro" id="IPR057495">
    <property type="entry name" value="AAA_lid_BCS1"/>
</dbReference>
<feature type="compositionally biased region" description="Basic and acidic residues" evidence="13">
    <location>
        <begin position="400"/>
        <end position="409"/>
    </location>
</feature>
<keyword evidence="6" id="KW-0547">Nucleotide-binding</keyword>
<name>A0A8K0SQW2_9HYPO</name>
<evidence type="ECO:0000256" key="8">
    <source>
        <dbReference type="ARBA" id="ARBA00022801"/>
    </source>
</evidence>
<dbReference type="PROSITE" id="PS00674">
    <property type="entry name" value="AAA"/>
    <property type="match status" value="1"/>
</dbReference>
<keyword evidence="5" id="KW-0813">Transport</keyword>
<dbReference type="SMART" id="SM00382">
    <property type="entry name" value="AAA"/>
    <property type="match status" value="1"/>
</dbReference>
<dbReference type="OrthoDB" id="10251412at2759"/>
<evidence type="ECO:0000259" key="14">
    <source>
        <dbReference type="SMART" id="SM00382"/>
    </source>
</evidence>
<feature type="compositionally biased region" description="Polar residues" evidence="13">
    <location>
        <begin position="682"/>
        <end position="702"/>
    </location>
</feature>